<dbReference type="InterPro" id="IPR000679">
    <property type="entry name" value="Znf_GATA"/>
</dbReference>
<dbReference type="Gene3D" id="3.30.450.20">
    <property type="entry name" value="PAS domain"/>
    <property type="match status" value="1"/>
</dbReference>
<feature type="compositionally biased region" description="Polar residues" evidence="7">
    <location>
        <begin position="214"/>
        <end position="233"/>
    </location>
</feature>
<dbReference type="EMBL" id="JASJQH010007206">
    <property type="protein sequence ID" value="KAK9712644.1"/>
    <property type="molecule type" value="Genomic_DNA"/>
</dbReference>
<dbReference type="InterPro" id="IPR000014">
    <property type="entry name" value="PAS"/>
</dbReference>
<evidence type="ECO:0000313" key="11">
    <source>
        <dbReference type="Proteomes" id="UP001479436"/>
    </source>
</evidence>
<evidence type="ECO:0000259" key="9">
    <source>
        <dbReference type="PROSITE" id="PS50114"/>
    </source>
</evidence>
<feature type="domain" description="GATA-type" evidence="9">
    <location>
        <begin position="249"/>
        <end position="282"/>
    </location>
</feature>
<keyword evidence="11" id="KW-1185">Reference proteome</keyword>
<gene>
    <name evidence="10" type="primary">wc2_3</name>
    <name evidence="10" type="ORF">K7432_007018</name>
</gene>
<feature type="region of interest" description="Disordered" evidence="7">
    <location>
        <begin position="170"/>
        <end position="246"/>
    </location>
</feature>
<evidence type="ECO:0000259" key="8">
    <source>
        <dbReference type="PROSITE" id="PS50112"/>
    </source>
</evidence>
<dbReference type="Proteomes" id="UP001479436">
    <property type="component" value="Unassembled WGS sequence"/>
</dbReference>
<evidence type="ECO:0000256" key="1">
    <source>
        <dbReference type="ARBA" id="ARBA00022723"/>
    </source>
</evidence>
<evidence type="ECO:0000256" key="6">
    <source>
        <dbReference type="PROSITE-ProRule" id="PRU00094"/>
    </source>
</evidence>
<feature type="domain" description="PAS" evidence="8">
    <location>
        <begin position="21"/>
        <end position="91"/>
    </location>
</feature>
<comment type="caution">
    <text evidence="10">The sequence shown here is derived from an EMBL/GenBank/DDBJ whole genome shotgun (WGS) entry which is preliminary data.</text>
</comment>
<keyword evidence="5" id="KW-0804">Transcription</keyword>
<protein>
    <submittedName>
        <fullName evidence="10">White collar 2 type of transcription factor</fullName>
    </submittedName>
</protein>
<dbReference type="Pfam" id="PF08447">
    <property type="entry name" value="PAS_3"/>
    <property type="match status" value="1"/>
</dbReference>
<dbReference type="CDD" id="cd00130">
    <property type="entry name" value="PAS"/>
    <property type="match status" value="1"/>
</dbReference>
<dbReference type="PANTHER" id="PTHR47172">
    <property type="entry name" value="OS01G0976800 PROTEIN"/>
    <property type="match status" value="1"/>
</dbReference>
<dbReference type="SMART" id="SM00091">
    <property type="entry name" value="PAS"/>
    <property type="match status" value="1"/>
</dbReference>
<evidence type="ECO:0000256" key="2">
    <source>
        <dbReference type="ARBA" id="ARBA00022771"/>
    </source>
</evidence>
<dbReference type="PROSITE" id="PS50114">
    <property type="entry name" value="GATA_ZN_FINGER_2"/>
    <property type="match status" value="1"/>
</dbReference>
<reference evidence="10 11" key="1">
    <citation type="submission" date="2023-04" db="EMBL/GenBank/DDBJ databases">
        <title>Genome of Basidiobolus ranarum AG-B5.</title>
        <authorList>
            <person name="Stajich J.E."/>
            <person name="Carter-House D."/>
            <person name="Gryganskyi A."/>
        </authorList>
    </citation>
    <scope>NUCLEOTIDE SEQUENCE [LARGE SCALE GENOMIC DNA]</scope>
    <source>
        <strain evidence="10 11">AG-B5</strain>
    </source>
</reference>
<organism evidence="10 11">
    <name type="scientific">Basidiobolus ranarum</name>
    <dbReference type="NCBI Taxonomy" id="34480"/>
    <lineage>
        <taxon>Eukaryota</taxon>
        <taxon>Fungi</taxon>
        <taxon>Fungi incertae sedis</taxon>
        <taxon>Zoopagomycota</taxon>
        <taxon>Entomophthoromycotina</taxon>
        <taxon>Basidiobolomycetes</taxon>
        <taxon>Basidiobolales</taxon>
        <taxon>Basidiobolaceae</taxon>
        <taxon>Basidiobolus</taxon>
    </lineage>
</organism>
<dbReference type="SMART" id="SM00401">
    <property type="entry name" value="ZnF_GATA"/>
    <property type="match status" value="1"/>
</dbReference>
<name>A0ABR2W0S1_9FUNG</name>
<dbReference type="InterPro" id="IPR013088">
    <property type="entry name" value="Znf_NHR/GATA"/>
</dbReference>
<dbReference type="Gene3D" id="3.30.50.10">
    <property type="entry name" value="Erythroid Transcription Factor GATA-1, subunit A"/>
    <property type="match status" value="1"/>
</dbReference>
<dbReference type="CDD" id="cd00202">
    <property type="entry name" value="ZnF_GATA"/>
    <property type="match status" value="1"/>
</dbReference>
<dbReference type="PROSITE" id="PS50112">
    <property type="entry name" value="PAS"/>
    <property type="match status" value="1"/>
</dbReference>
<dbReference type="NCBIfam" id="TIGR00229">
    <property type="entry name" value="sensory_box"/>
    <property type="match status" value="1"/>
</dbReference>
<dbReference type="SUPFAM" id="SSF55785">
    <property type="entry name" value="PYP-like sensor domain (PAS domain)"/>
    <property type="match status" value="1"/>
</dbReference>
<keyword evidence="2 6" id="KW-0863">Zinc-finger</keyword>
<evidence type="ECO:0000256" key="7">
    <source>
        <dbReference type="SAM" id="MobiDB-lite"/>
    </source>
</evidence>
<evidence type="ECO:0000256" key="4">
    <source>
        <dbReference type="ARBA" id="ARBA00023015"/>
    </source>
</evidence>
<evidence type="ECO:0000256" key="5">
    <source>
        <dbReference type="ARBA" id="ARBA00023163"/>
    </source>
</evidence>
<keyword evidence="1" id="KW-0479">Metal-binding</keyword>
<dbReference type="PANTHER" id="PTHR47172:SF24">
    <property type="entry name" value="GATA ZINC FINGER DOMAIN-CONTAINING PROTEIN 14-RELATED"/>
    <property type="match status" value="1"/>
</dbReference>
<dbReference type="InterPro" id="IPR013655">
    <property type="entry name" value="PAS_fold_3"/>
</dbReference>
<keyword evidence="3" id="KW-0862">Zinc</keyword>
<dbReference type="Pfam" id="PF00320">
    <property type="entry name" value="GATA"/>
    <property type="match status" value="1"/>
</dbReference>
<accession>A0ABR2W0S1</accession>
<evidence type="ECO:0000256" key="3">
    <source>
        <dbReference type="ARBA" id="ARBA00022833"/>
    </source>
</evidence>
<keyword evidence="4" id="KW-0805">Transcription regulation</keyword>
<dbReference type="InterPro" id="IPR035965">
    <property type="entry name" value="PAS-like_dom_sf"/>
</dbReference>
<proteinExistence type="predicted"/>
<dbReference type="SUPFAM" id="SSF57716">
    <property type="entry name" value="Glucocorticoid receptor-like (DNA-binding domain)"/>
    <property type="match status" value="1"/>
</dbReference>
<sequence length="303" mass="34464">MSSEKCVYPISSTHLLEFTKRKNWSHRIIGQLHDFHYVLTTSGKLIYCSPSCLELTGYSAHELLGKDIVEFIHVDDIDPFVSYLKEALTKGDFRFFYRFKCKNSTYTILEVSGHPYFQNGSASAKCFFNQARPYPARATSMLDALLQLKLENEILSQSVEELRSELQDHEIDPFDGNRGPTEWNEVDSGVQAGDESFNDEPRNTLDLRGGMGSRRSSVNTDETRSTPNSNVQPNLAPDATKKRKHKAFDDIERVCTECGTTDAPEWRKGPMGPKTLCNACGLRWSKKSKKESTNYELLRNIIR</sequence>
<evidence type="ECO:0000313" key="10">
    <source>
        <dbReference type="EMBL" id="KAK9712644.1"/>
    </source>
</evidence>